<organism evidence="5 6">
    <name type="scientific">Thermovenabulum gondwanense</name>
    <dbReference type="NCBI Taxonomy" id="520767"/>
    <lineage>
        <taxon>Bacteria</taxon>
        <taxon>Bacillati</taxon>
        <taxon>Bacillota</taxon>
        <taxon>Clostridia</taxon>
        <taxon>Thermosediminibacterales</taxon>
        <taxon>Thermosediminibacteraceae</taxon>
        <taxon>Thermovenabulum</taxon>
    </lineage>
</organism>
<dbReference type="NCBIfam" id="NF001602">
    <property type="entry name" value="PRK00395.1"/>
    <property type="match status" value="1"/>
</dbReference>
<gene>
    <name evidence="3 5" type="primary">hfq</name>
    <name evidence="5" type="ORF">ATZ99_18880</name>
</gene>
<feature type="domain" description="Sm" evidence="4">
    <location>
        <begin position="10"/>
        <end position="70"/>
    </location>
</feature>
<sequence>MSKNQINIQDAFLNQVRKENIAVTIYLINGFQIKGHVKGFDNFTVVLDSEGKQMLIYKHAVSTISPQKPVSFTNNNNTEKKQEE</sequence>
<keyword evidence="2 3" id="KW-0346">Stress response</keyword>
<dbReference type="PROSITE" id="PS52002">
    <property type="entry name" value="SM"/>
    <property type="match status" value="1"/>
</dbReference>
<dbReference type="AlphaFoldDB" id="A0A162M7G6"/>
<dbReference type="OrthoDB" id="9799751at2"/>
<dbReference type="InterPro" id="IPR005001">
    <property type="entry name" value="Hfq"/>
</dbReference>
<dbReference type="STRING" id="520767.ATZ99_18880"/>
<dbReference type="GO" id="GO:0003723">
    <property type="term" value="F:RNA binding"/>
    <property type="evidence" value="ECO:0007669"/>
    <property type="project" value="UniProtKB-UniRule"/>
</dbReference>
<dbReference type="InterPro" id="IPR010920">
    <property type="entry name" value="LSM_dom_sf"/>
</dbReference>
<dbReference type="NCBIfam" id="TIGR02383">
    <property type="entry name" value="Hfq"/>
    <property type="match status" value="1"/>
</dbReference>
<evidence type="ECO:0000256" key="1">
    <source>
        <dbReference type="ARBA" id="ARBA00022884"/>
    </source>
</evidence>
<protein>
    <recommendedName>
        <fullName evidence="3">RNA-binding protein Hfq</fullName>
    </recommendedName>
</protein>
<dbReference type="EMBL" id="LOHZ01000042">
    <property type="protein sequence ID" value="KYO64460.1"/>
    <property type="molecule type" value="Genomic_DNA"/>
</dbReference>
<dbReference type="Pfam" id="PF17209">
    <property type="entry name" value="Hfq"/>
    <property type="match status" value="1"/>
</dbReference>
<dbReference type="HAMAP" id="MF_00436">
    <property type="entry name" value="Hfq"/>
    <property type="match status" value="1"/>
</dbReference>
<dbReference type="PATRIC" id="fig|520767.4.peg.2014"/>
<evidence type="ECO:0000256" key="3">
    <source>
        <dbReference type="HAMAP-Rule" id="MF_00436"/>
    </source>
</evidence>
<evidence type="ECO:0000259" key="4">
    <source>
        <dbReference type="PROSITE" id="PS52002"/>
    </source>
</evidence>
<proteinExistence type="inferred from homology"/>
<comment type="subunit">
    <text evidence="3">Homohexamer.</text>
</comment>
<accession>A0A162M7G6</accession>
<dbReference type="SUPFAM" id="SSF50182">
    <property type="entry name" value="Sm-like ribonucleoproteins"/>
    <property type="match status" value="1"/>
</dbReference>
<comment type="function">
    <text evidence="3">RNA chaperone that binds small regulatory RNA (sRNAs) and mRNAs to facilitate mRNA translational regulation in response to envelope stress, environmental stress and changes in metabolite concentrations. Also binds with high specificity to tRNAs.</text>
</comment>
<dbReference type="GO" id="GO:0006355">
    <property type="term" value="P:regulation of DNA-templated transcription"/>
    <property type="evidence" value="ECO:0007669"/>
    <property type="project" value="InterPro"/>
</dbReference>
<dbReference type="CDD" id="cd01716">
    <property type="entry name" value="Hfq"/>
    <property type="match status" value="1"/>
</dbReference>
<comment type="similarity">
    <text evidence="3">Belongs to the Hfq family.</text>
</comment>
<dbReference type="Proteomes" id="UP000075737">
    <property type="component" value="Unassembled WGS sequence"/>
</dbReference>
<dbReference type="FunFam" id="2.30.30.100:FF:000012">
    <property type="entry name" value="RNA-binding protein Hfq"/>
    <property type="match status" value="1"/>
</dbReference>
<dbReference type="Gene3D" id="2.30.30.100">
    <property type="match status" value="1"/>
</dbReference>
<evidence type="ECO:0000256" key="2">
    <source>
        <dbReference type="ARBA" id="ARBA00023016"/>
    </source>
</evidence>
<dbReference type="RefSeq" id="WP_068748998.1">
    <property type="nucleotide sequence ID" value="NZ_LOHZ01000042.1"/>
</dbReference>
<dbReference type="InterPro" id="IPR047575">
    <property type="entry name" value="Sm"/>
</dbReference>
<dbReference type="GO" id="GO:0005829">
    <property type="term" value="C:cytosol"/>
    <property type="evidence" value="ECO:0007669"/>
    <property type="project" value="TreeGrafter"/>
</dbReference>
<keyword evidence="6" id="KW-1185">Reference proteome</keyword>
<comment type="caution">
    <text evidence="5">The sequence shown here is derived from an EMBL/GenBank/DDBJ whole genome shotgun (WGS) entry which is preliminary data.</text>
</comment>
<dbReference type="PANTHER" id="PTHR34772:SF1">
    <property type="entry name" value="RNA-BINDING PROTEIN HFQ"/>
    <property type="match status" value="1"/>
</dbReference>
<dbReference type="GO" id="GO:0043487">
    <property type="term" value="P:regulation of RNA stability"/>
    <property type="evidence" value="ECO:0007669"/>
    <property type="project" value="TreeGrafter"/>
</dbReference>
<dbReference type="GO" id="GO:0045974">
    <property type="term" value="P:regulation of translation, ncRNA-mediated"/>
    <property type="evidence" value="ECO:0007669"/>
    <property type="project" value="TreeGrafter"/>
</dbReference>
<evidence type="ECO:0000313" key="5">
    <source>
        <dbReference type="EMBL" id="KYO64460.1"/>
    </source>
</evidence>
<name>A0A162M7G6_9FIRM</name>
<dbReference type="PANTHER" id="PTHR34772">
    <property type="entry name" value="RNA-BINDING PROTEIN HFQ"/>
    <property type="match status" value="1"/>
</dbReference>
<reference evidence="5 6" key="1">
    <citation type="submission" date="2015-12" db="EMBL/GenBank/DDBJ databases">
        <title>Draft genome of Thermovenabulum gondwanense isolated from a red thermophilic microbial mat colonisisng an outflow channel of a bore well.</title>
        <authorList>
            <person name="Patel B.K."/>
        </authorList>
    </citation>
    <scope>NUCLEOTIDE SEQUENCE [LARGE SCALE GENOMIC DNA]</scope>
    <source>
        <strain evidence="5 6">R270</strain>
    </source>
</reference>
<evidence type="ECO:0000313" key="6">
    <source>
        <dbReference type="Proteomes" id="UP000075737"/>
    </source>
</evidence>
<keyword evidence="1 3" id="KW-0694">RNA-binding</keyword>